<dbReference type="Pfam" id="PF00030">
    <property type="entry name" value="Crystall"/>
    <property type="match status" value="1"/>
</dbReference>
<evidence type="ECO:0000313" key="5">
    <source>
        <dbReference type="Proteomes" id="UP000724268"/>
    </source>
</evidence>
<keyword evidence="5" id="KW-1185">Reference proteome</keyword>
<feature type="domain" description="Beta/gamma crystallin 'Greek key'" evidence="3">
    <location>
        <begin position="687"/>
        <end position="727"/>
    </location>
</feature>
<comment type="caution">
    <text evidence="4">The sequence shown here is derived from an EMBL/GenBank/DDBJ whole genome shotgun (WGS) entry which is preliminary data.</text>
</comment>
<dbReference type="InterPro" id="IPR001064">
    <property type="entry name" value="Beta/gamma_crystallin"/>
</dbReference>
<keyword evidence="2" id="KW-0677">Repeat</keyword>
<dbReference type="InterPro" id="IPR011024">
    <property type="entry name" value="G_crystallin-like"/>
</dbReference>
<dbReference type="Gene3D" id="2.60.20.10">
    <property type="entry name" value="Crystallins"/>
    <property type="match status" value="2"/>
</dbReference>
<dbReference type="SMART" id="SM00247">
    <property type="entry name" value="XTALbg"/>
    <property type="match status" value="2"/>
</dbReference>
<dbReference type="RefSeq" id="WP_219758803.1">
    <property type="nucleotide sequence ID" value="NZ_JAHXRS010000002.1"/>
</dbReference>
<name>A0ABS6ZV58_9DEIN</name>
<gene>
    <name evidence="4" type="ORF">KZX47_02020</name>
</gene>
<evidence type="ECO:0000256" key="1">
    <source>
        <dbReference type="ARBA" id="ARBA00009646"/>
    </source>
</evidence>
<proteinExistence type="inferred from homology"/>
<dbReference type="InterPro" id="IPR056862">
    <property type="entry name" value="VWA7_N"/>
</dbReference>
<reference evidence="4 5" key="1">
    <citation type="submission" date="2021-07" db="EMBL/GenBank/DDBJ databases">
        <title>Thermus aquaticus gen. n. and sp. n., a nonsporulating extreme thermophile.</title>
        <authorList>
            <person name="Hu C.-J."/>
            <person name="Li W.-J."/>
            <person name="Xian W.-D."/>
        </authorList>
    </citation>
    <scope>NUCLEOTIDE SEQUENCE [LARGE SCALE GENOMIC DNA]</scope>
    <source>
        <strain evidence="4 5">SYSU G05001</strain>
    </source>
</reference>
<feature type="domain" description="Beta/gamma crystallin 'Greek key'" evidence="3">
    <location>
        <begin position="589"/>
        <end position="629"/>
    </location>
</feature>
<dbReference type="Proteomes" id="UP000724268">
    <property type="component" value="Unassembled WGS sequence"/>
</dbReference>
<organism evidence="4 5">
    <name type="scientific">Thermus brevis</name>
    <dbReference type="NCBI Taxonomy" id="2862456"/>
    <lineage>
        <taxon>Bacteria</taxon>
        <taxon>Thermotogati</taxon>
        <taxon>Deinococcota</taxon>
        <taxon>Deinococci</taxon>
        <taxon>Thermales</taxon>
        <taxon>Thermaceae</taxon>
        <taxon>Thermus</taxon>
    </lineage>
</organism>
<evidence type="ECO:0000256" key="2">
    <source>
        <dbReference type="ARBA" id="ARBA00022737"/>
    </source>
</evidence>
<dbReference type="Pfam" id="PF25107">
    <property type="entry name" value="VWA7_N"/>
    <property type="match status" value="1"/>
</dbReference>
<dbReference type="PROSITE" id="PS50915">
    <property type="entry name" value="CRYSTALLIN_BETA_GAMMA"/>
    <property type="match status" value="2"/>
</dbReference>
<dbReference type="SUPFAM" id="SSF49695">
    <property type="entry name" value="gamma-Crystallin-like"/>
    <property type="match status" value="2"/>
</dbReference>
<evidence type="ECO:0000259" key="3">
    <source>
        <dbReference type="PROSITE" id="PS50915"/>
    </source>
</evidence>
<dbReference type="EMBL" id="JAHXRS010000002">
    <property type="protein sequence ID" value="MBW6393939.1"/>
    <property type="molecule type" value="Genomic_DNA"/>
</dbReference>
<accession>A0ABS6ZV58</accession>
<evidence type="ECO:0000313" key="4">
    <source>
        <dbReference type="EMBL" id="MBW6393939.1"/>
    </source>
</evidence>
<comment type="similarity">
    <text evidence="1">Belongs to the beta/gamma-crystallin family.</text>
</comment>
<sequence>MKTPVQVFLTTAHAMALVVILFLGLPAPAYGLSMGYHYDLIREAMRQEGFGKDAFSIALAANSYTDLFQEQAVEWVIDDDFARASKQLVDFLHFDGLPEGQWINRYWRQLIHNTHAALTEKVRAQDRLGALMVMGVTLHVVQDFYAHSNWVELDLPRRSGIKDATHFDLSPKQLEPLLSGSVVWGQNGLFTHWEGGLSHDALHKDHAGKPYFDQAYRCAYKASLQWLRLMRKWIVDDMRKPDFWNSLQGFQFTGNRGHLYTLTNFDEGTIRWLSTYGGAWKTPRQWGESDIFADDMPNVPGIGITQQSSGYPFLGREWFSNASLIARDLFEVRLKLNGTYTLIKLLRVENLNVVHGYVDSLLPVDNAVISNAISFLAKSTQSDYYRVKWLRVRIPEAMDLDTGAGWDNVNNEEVGGTSDYWVMFIINGETEHPYTEAEYVDSSHSYPVWGVIKPLWGTQPVRVQIHMFESDPTNHKDEEMDIAPGDPKAFLLEFDPETGSYGSQLGYQIWRTPGGGYFIKSDGTGDMRARIYVSVWMMEDFPQPPSYPVFYADRNYDGLFLPVLNDRARLEVNGFNDRVSSLWIPPWGWSLDLYEHSNYQGRVLTLTHPEAYLNKMGWEDRISSVRAPRRPQNLPPFAVLWDGKDFTGAALPLLQSLPNLSTYGFYAELDAFKFNDKTSSIEVPIGWTLEVYEHPHFEGKSTQLTGSVADLSRIGWDNRISSVRVIPSVERREGSEREAILAALGEALKRFPDEDPAGLGFRYERADVRLSQDIDVRLKLRHLIEKDGWAWVEAQGENYAFEVIALLHKEGEQWRVKGVVNPAYVACPEESVDVLAFLYRSFQEKLPQVPTEIFPEVHPEREAILHTLQGAVPIEKVVFLVKEFSLHAGEARLIAYPRTPNGLGQFEPLIAVLRKDNQGWEIVDVRTGTVDHGE</sequence>
<protein>
    <recommendedName>
        <fullName evidence="3">Beta/gamma crystallin 'Greek key' domain-containing protein</fullName>
    </recommendedName>
</protein>